<comment type="caution">
    <text evidence="6">The sequence shown here is derived from an EMBL/GenBank/DDBJ whole genome shotgun (WGS) entry which is preliminary data.</text>
</comment>
<feature type="region of interest" description="Disordered" evidence="5">
    <location>
        <begin position="1"/>
        <end position="28"/>
    </location>
</feature>
<evidence type="ECO:0000256" key="3">
    <source>
        <dbReference type="ARBA" id="ARBA00022801"/>
    </source>
</evidence>
<organism evidence="6 7">
    <name type="scientific">Yinghuangia aomiensis</name>
    <dbReference type="NCBI Taxonomy" id="676205"/>
    <lineage>
        <taxon>Bacteria</taxon>
        <taxon>Bacillati</taxon>
        <taxon>Actinomycetota</taxon>
        <taxon>Actinomycetes</taxon>
        <taxon>Kitasatosporales</taxon>
        <taxon>Streptomycetaceae</taxon>
        <taxon>Yinghuangia</taxon>
    </lineage>
</organism>
<keyword evidence="3" id="KW-0378">Hydrolase</keyword>
<evidence type="ECO:0000313" key="7">
    <source>
        <dbReference type="Proteomes" id="UP001500466"/>
    </source>
</evidence>
<protein>
    <submittedName>
        <fullName evidence="6">ATP/GTP-binding protein</fullName>
    </submittedName>
</protein>
<comment type="similarity">
    <text evidence="1">Belongs to the GPN-loop GTPase family.</text>
</comment>
<gene>
    <name evidence="6" type="ORF">GCM10023205_00630</name>
</gene>
<evidence type="ECO:0000256" key="1">
    <source>
        <dbReference type="ARBA" id="ARBA00005290"/>
    </source>
</evidence>
<dbReference type="Gene3D" id="3.40.50.300">
    <property type="entry name" value="P-loop containing nucleotide triphosphate hydrolases"/>
    <property type="match status" value="1"/>
</dbReference>
<dbReference type="CDD" id="cd00882">
    <property type="entry name" value="Ras_like_GTPase"/>
    <property type="match status" value="1"/>
</dbReference>
<evidence type="ECO:0000313" key="6">
    <source>
        <dbReference type="EMBL" id="GAA4944890.1"/>
    </source>
</evidence>
<dbReference type="RefSeq" id="WP_425584754.1">
    <property type="nucleotide sequence ID" value="NZ_BAABHS010000001.1"/>
</dbReference>
<reference evidence="7" key="1">
    <citation type="journal article" date="2019" name="Int. J. Syst. Evol. Microbiol.">
        <title>The Global Catalogue of Microorganisms (GCM) 10K type strain sequencing project: providing services to taxonomists for standard genome sequencing and annotation.</title>
        <authorList>
            <consortium name="The Broad Institute Genomics Platform"/>
            <consortium name="The Broad Institute Genome Sequencing Center for Infectious Disease"/>
            <person name="Wu L."/>
            <person name="Ma J."/>
        </authorList>
    </citation>
    <scope>NUCLEOTIDE SEQUENCE [LARGE SCALE GENOMIC DNA]</scope>
    <source>
        <strain evidence="7">JCM 17986</strain>
    </source>
</reference>
<dbReference type="PANTHER" id="PTHR42708">
    <property type="entry name" value="ATP/GTP-BINDING PROTEIN-RELATED"/>
    <property type="match status" value="1"/>
</dbReference>
<keyword evidence="4" id="KW-0342">GTP-binding</keyword>
<sequence>MDYGSSDRGLHVPPLAVPPARRDDGAPPITSTKIVVSGGFGVGKTTLVTSVSEIEPLTTESVMTVMSEATDRLDGLPDKVTTTVAMDFGRVTLADDLVLYLFGTPGQGRFQFMWDDLVRGAVGAVVLVDTRRVEECFPAIDYFERSGLPFVVAINTFDGAPIYQDADLRDALSLRPQTPLIACDARDRRSAADALASVVMHALQVATG</sequence>
<evidence type="ECO:0000256" key="5">
    <source>
        <dbReference type="SAM" id="MobiDB-lite"/>
    </source>
</evidence>
<keyword evidence="2" id="KW-0547">Nucleotide-binding</keyword>
<name>A0ABP9GMF0_9ACTN</name>
<dbReference type="InterPro" id="IPR052705">
    <property type="entry name" value="Gliding_Motility_GTPase"/>
</dbReference>
<dbReference type="InterPro" id="IPR004130">
    <property type="entry name" value="Gpn"/>
</dbReference>
<dbReference type="EMBL" id="BAABHS010000001">
    <property type="protein sequence ID" value="GAA4944890.1"/>
    <property type="molecule type" value="Genomic_DNA"/>
</dbReference>
<accession>A0ABP9GMF0</accession>
<dbReference type="PANTHER" id="PTHR42708:SF1">
    <property type="entry name" value="GLIDING MOTILITY PROTEIN MGLA"/>
    <property type="match status" value="1"/>
</dbReference>
<keyword evidence="7" id="KW-1185">Reference proteome</keyword>
<dbReference type="InterPro" id="IPR027417">
    <property type="entry name" value="P-loop_NTPase"/>
</dbReference>
<dbReference type="Pfam" id="PF03029">
    <property type="entry name" value="ATP_bind_1"/>
    <property type="match status" value="1"/>
</dbReference>
<dbReference type="Proteomes" id="UP001500466">
    <property type="component" value="Unassembled WGS sequence"/>
</dbReference>
<evidence type="ECO:0000256" key="4">
    <source>
        <dbReference type="ARBA" id="ARBA00023134"/>
    </source>
</evidence>
<proteinExistence type="inferred from homology"/>
<dbReference type="SUPFAM" id="SSF52540">
    <property type="entry name" value="P-loop containing nucleoside triphosphate hydrolases"/>
    <property type="match status" value="1"/>
</dbReference>
<evidence type="ECO:0000256" key="2">
    <source>
        <dbReference type="ARBA" id="ARBA00022741"/>
    </source>
</evidence>